<dbReference type="Proteomes" id="UP000230956">
    <property type="component" value="Unassembled WGS sequence"/>
</dbReference>
<dbReference type="InterPro" id="IPR036779">
    <property type="entry name" value="LysM_dom_sf"/>
</dbReference>
<dbReference type="AlphaFoldDB" id="A0A2M7T9B7"/>
<evidence type="ECO:0000259" key="5">
    <source>
        <dbReference type="PROSITE" id="PS51782"/>
    </source>
</evidence>
<reference evidence="7" key="1">
    <citation type="submission" date="2017-09" db="EMBL/GenBank/DDBJ databases">
        <title>Depth-based differentiation of microbial function through sediment-hosted aquifers and enrichment of novel symbionts in the deep terrestrial subsurface.</title>
        <authorList>
            <person name="Probst A.J."/>
            <person name="Ladd B."/>
            <person name="Jarett J.K."/>
            <person name="Geller-Mcgrath D.E."/>
            <person name="Sieber C.M.K."/>
            <person name="Emerson J.B."/>
            <person name="Anantharaman K."/>
            <person name="Thomas B.C."/>
            <person name="Malmstrom R."/>
            <person name="Stieglmeier M."/>
            <person name="Klingl A."/>
            <person name="Woyke T."/>
            <person name="Ryan C.M."/>
            <person name="Banfield J.F."/>
        </authorList>
    </citation>
    <scope>NUCLEOTIDE SEQUENCE [LARGE SCALE GENOMIC DNA]</scope>
</reference>
<feature type="domain" description="NodB homology" evidence="4">
    <location>
        <begin position="173"/>
        <end position="352"/>
    </location>
</feature>
<evidence type="ECO:0000313" key="6">
    <source>
        <dbReference type="EMBL" id="PIZ41012.1"/>
    </source>
</evidence>
<organism evidence="6 7">
    <name type="scientific">Candidatus Aquicultor secundus</name>
    <dbReference type="NCBI Taxonomy" id="1973895"/>
    <lineage>
        <taxon>Bacteria</taxon>
        <taxon>Bacillati</taxon>
        <taxon>Actinomycetota</taxon>
        <taxon>Candidatus Aquicultoria</taxon>
        <taxon>Candidatus Aquicultorales</taxon>
        <taxon>Candidatus Aquicultoraceae</taxon>
        <taxon>Candidatus Aquicultor</taxon>
    </lineage>
</organism>
<dbReference type="SUPFAM" id="SSF54106">
    <property type="entry name" value="LysM domain"/>
    <property type="match status" value="1"/>
</dbReference>
<dbReference type="SMART" id="SM00257">
    <property type="entry name" value="LysM"/>
    <property type="match status" value="1"/>
</dbReference>
<evidence type="ECO:0000256" key="1">
    <source>
        <dbReference type="ARBA" id="ARBA00022723"/>
    </source>
</evidence>
<dbReference type="GO" id="GO:0046872">
    <property type="term" value="F:metal ion binding"/>
    <property type="evidence" value="ECO:0007669"/>
    <property type="project" value="UniProtKB-KW"/>
</dbReference>
<dbReference type="InterPro" id="IPR018392">
    <property type="entry name" value="LysM"/>
</dbReference>
<evidence type="ECO:0000259" key="4">
    <source>
        <dbReference type="PROSITE" id="PS51677"/>
    </source>
</evidence>
<protein>
    <submittedName>
        <fullName evidence="6">Uncharacterized protein</fullName>
    </submittedName>
</protein>
<dbReference type="GO" id="GO:0005975">
    <property type="term" value="P:carbohydrate metabolic process"/>
    <property type="evidence" value="ECO:0007669"/>
    <property type="project" value="InterPro"/>
</dbReference>
<dbReference type="CDD" id="cd00118">
    <property type="entry name" value="LysM"/>
    <property type="match status" value="1"/>
</dbReference>
<gene>
    <name evidence="6" type="ORF">COY37_02910</name>
</gene>
<comment type="caution">
    <text evidence="6">The sequence shown here is derived from an EMBL/GenBank/DDBJ whole genome shotgun (WGS) entry which is preliminary data.</text>
</comment>
<keyword evidence="1" id="KW-0479">Metal-binding</keyword>
<feature type="region of interest" description="Disordered" evidence="3">
    <location>
        <begin position="138"/>
        <end position="167"/>
    </location>
</feature>
<dbReference type="GO" id="GO:0016810">
    <property type="term" value="F:hydrolase activity, acting on carbon-nitrogen (but not peptide) bonds"/>
    <property type="evidence" value="ECO:0007669"/>
    <property type="project" value="InterPro"/>
</dbReference>
<dbReference type="RefSeq" id="WP_286678568.1">
    <property type="nucleotide sequence ID" value="NZ_MNXI01000092.1"/>
</dbReference>
<evidence type="ECO:0000256" key="2">
    <source>
        <dbReference type="ARBA" id="ARBA00022801"/>
    </source>
</evidence>
<dbReference type="Pfam" id="PF01476">
    <property type="entry name" value="LysM"/>
    <property type="match status" value="1"/>
</dbReference>
<feature type="domain" description="LysM" evidence="5">
    <location>
        <begin position="86"/>
        <end position="131"/>
    </location>
</feature>
<dbReference type="GO" id="GO:0016020">
    <property type="term" value="C:membrane"/>
    <property type="evidence" value="ECO:0007669"/>
    <property type="project" value="TreeGrafter"/>
</dbReference>
<evidence type="ECO:0000313" key="7">
    <source>
        <dbReference type="Proteomes" id="UP000230956"/>
    </source>
</evidence>
<dbReference type="PANTHER" id="PTHR10587:SF133">
    <property type="entry name" value="CHITIN DEACETYLASE 1-RELATED"/>
    <property type="match status" value="1"/>
</dbReference>
<evidence type="ECO:0000256" key="3">
    <source>
        <dbReference type="SAM" id="MobiDB-lite"/>
    </source>
</evidence>
<dbReference type="PROSITE" id="PS51782">
    <property type="entry name" value="LYSM"/>
    <property type="match status" value="1"/>
</dbReference>
<dbReference type="InterPro" id="IPR050248">
    <property type="entry name" value="Polysacc_deacetylase_ArnD"/>
</dbReference>
<accession>A0A2M7T9B7</accession>
<dbReference type="PANTHER" id="PTHR10587">
    <property type="entry name" value="GLYCOSYL TRANSFERASE-RELATED"/>
    <property type="match status" value="1"/>
</dbReference>
<dbReference type="Pfam" id="PF01522">
    <property type="entry name" value="Polysacc_deac_1"/>
    <property type="match status" value="1"/>
</dbReference>
<feature type="compositionally biased region" description="Basic and acidic residues" evidence="3">
    <location>
        <begin position="141"/>
        <end position="154"/>
    </location>
</feature>
<dbReference type="PROSITE" id="PS51677">
    <property type="entry name" value="NODB"/>
    <property type="match status" value="1"/>
</dbReference>
<name>A0A2M7T9B7_9ACTN</name>
<dbReference type="InterPro" id="IPR011330">
    <property type="entry name" value="Glyco_hydro/deAcase_b/a-brl"/>
</dbReference>
<dbReference type="SUPFAM" id="SSF88713">
    <property type="entry name" value="Glycoside hydrolase/deacetylase"/>
    <property type="match status" value="1"/>
</dbReference>
<dbReference type="CDD" id="cd10917">
    <property type="entry name" value="CE4_NodB_like_6s_7s"/>
    <property type="match status" value="1"/>
</dbReference>
<sequence>MDEIKTPETRKPQRRQRTKWNYKRVGVALAAALFLTVTAAYGGYSLAHRLGGHSDVKEKAAKRPVVVTSSTSKVFGTTTTTEPNYLTYTVKSGDTFYSIAAKHNTTVQKIKDINNFSGDDNSLQIGMLLKIPTKVPVEPEATQKKDGQQSKENKASPIKVSAQEISRGPRDAKKVALTFDAGSTSEPTRQIIKALEDANVKATFFLTGKWVEENEDLAKKIADDGNPIGNHTYSHADLTKTSNNGIAYELSKTEGIIQKTTGVSTKPLFRTPYGARDSRVLRVAMNAGYRSIYWTIDSLDWKPTMTAEQVKNRVLSGLDNGAIILMHCGSSQTATILPELLKQIKERGYEIVTVPQLFE</sequence>
<proteinExistence type="predicted"/>
<dbReference type="EMBL" id="PFNG01000072">
    <property type="protein sequence ID" value="PIZ41012.1"/>
    <property type="molecule type" value="Genomic_DNA"/>
</dbReference>
<dbReference type="Gene3D" id="3.10.350.10">
    <property type="entry name" value="LysM domain"/>
    <property type="match status" value="1"/>
</dbReference>
<dbReference type="InterPro" id="IPR002509">
    <property type="entry name" value="NODB_dom"/>
</dbReference>
<keyword evidence="2" id="KW-0378">Hydrolase</keyword>
<dbReference type="Gene3D" id="3.20.20.370">
    <property type="entry name" value="Glycoside hydrolase/deacetylase"/>
    <property type="match status" value="1"/>
</dbReference>